<dbReference type="AlphaFoldDB" id="A0AAU9V5N2"/>
<comment type="caution">
    <text evidence="3">The sequence shown here is derived from an EMBL/GenBank/DDBJ whole genome shotgun (WGS) entry which is preliminary data.</text>
</comment>
<proteinExistence type="predicted"/>
<evidence type="ECO:0000256" key="1">
    <source>
        <dbReference type="SAM" id="Coils"/>
    </source>
</evidence>
<dbReference type="Gene3D" id="3.30.70.1820">
    <property type="entry name" value="L1 transposable element, RRM domain"/>
    <property type="match status" value="1"/>
</dbReference>
<keyword evidence="1" id="KW-0175">Coiled coil</keyword>
<feature type="region of interest" description="Disordered" evidence="2">
    <location>
        <begin position="203"/>
        <end position="269"/>
    </location>
</feature>
<sequence>MEEIMKILHNIQQDLTHQKRYMKDMEENIKEAINKNIDDKFNQIEIKTNQLEQKIEAQQKTIDFIDKQMRKRNIIFFGVPELEKNYEDLLRVILEVINEKMNVICQNWEIETVARLGKNKGKIRPVVVTMTTTSRKLQILKNRKALENTSMYIKEDYTPAVLQKRKELQGELQRRRLSGEKVMLRHDKIVNFKSQKEIFYTPKGASNKRSLSESPGTEIIQKLPNNEEQTKQIPKKNKSQNITSFLRPSQFNNAPKPSTSREHQEPQKN</sequence>
<name>A0AAU9V5N2_EUPED</name>
<feature type="compositionally biased region" description="Polar residues" evidence="2">
    <location>
        <begin position="239"/>
        <end position="258"/>
    </location>
</feature>
<evidence type="ECO:0008006" key="5">
    <source>
        <dbReference type="Google" id="ProtNLM"/>
    </source>
</evidence>
<protein>
    <recommendedName>
        <fullName evidence="5">Endonuclease-reverse transcriptase</fullName>
    </recommendedName>
</protein>
<gene>
    <name evidence="3" type="ORF">EEDITHA_LOCUS20249</name>
</gene>
<feature type="compositionally biased region" description="Basic and acidic residues" evidence="2">
    <location>
        <begin position="259"/>
        <end position="269"/>
    </location>
</feature>
<feature type="coiled-coil region" evidence="1">
    <location>
        <begin position="8"/>
        <end position="68"/>
    </location>
</feature>
<evidence type="ECO:0000313" key="4">
    <source>
        <dbReference type="Proteomes" id="UP001153954"/>
    </source>
</evidence>
<dbReference type="Proteomes" id="UP001153954">
    <property type="component" value="Unassembled WGS sequence"/>
</dbReference>
<evidence type="ECO:0000256" key="2">
    <source>
        <dbReference type="SAM" id="MobiDB-lite"/>
    </source>
</evidence>
<reference evidence="3" key="1">
    <citation type="submission" date="2022-03" db="EMBL/GenBank/DDBJ databases">
        <authorList>
            <person name="Tunstrom K."/>
        </authorList>
    </citation>
    <scope>NUCLEOTIDE SEQUENCE</scope>
</reference>
<keyword evidence="4" id="KW-1185">Reference proteome</keyword>
<evidence type="ECO:0000313" key="3">
    <source>
        <dbReference type="EMBL" id="CAH2106065.1"/>
    </source>
</evidence>
<organism evidence="3 4">
    <name type="scientific">Euphydryas editha</name>
    <name type="common">Edith's checkerspot</name>
    <dbReference type="NCBI Taxonomy" id="104508"/>
    <lineage>
        <taxon>Eukaryota</taxon>
        <taxon>Metazoa</taxon>
        <taxon>Ecdysozoa</taxon>
        <taxon>Arthropoda</taxon>
        <taxon>Hexapoda</taxon>
        <taxon>Insecta</taxon>
        <taxon>Pterygota</taxon>
        <taxon>Neoptera</taxon>
        <taxon>Endopterygota</taxon>
        <taxon>Lepidoptera</taxon>
        <taxon>Glossata</taxon>
        <taxon>Ditrysia</taxon>
        <taxon>Papilionoidea</taxon>
        <taxon>Nymphalidae</taxon>
        <taxon>Nymphalinae</taxon>
        <taxon>Euphydryas</taxon>
    </lineage>
</organism>
<accession>A0AAU9V5N2</accession>
<dbReference type="EMBL" id="CAKOGL010000029">
    <property type="protein sequence ID" value="CAH2106065.1"/>
    <property type="molecule type" value="Genomic_DNA"/>
</dbReference>